<dbReference type="AlphaFoldDB" id="A0ABD5MCD5"/>
<protein>
    <submittedName>
        <fullName evidence="1">PIN domain nuclease</fullName>
    </submittedName>
</protein>
<evidence type="ECO:0000313" key="2">
    <source>
        <dbReference type="Proteomes" id="UP001570511"/>
    </source>
</evidence>
<gene>
    <name evidence="1" type="ORF">OS889_11225</name>
</gene>
<evidence type="ECO:0000313" key="1">
    <source>
        <dbReference type="EMBL" id="MFA1611572.1"/>
    </source>
</evidence>
<comment type="caution">
    <text evidence="1">The sequence shown here is derived from an EMBL/GenBank/DDBJ whole genome shotgun (WGS) entry which is preliminary data.</text>
</comment>
<dbReference type="Proteomes" id="UP001570511">
    <property type="component" value="Unassembled WGS sequence"/>
</dbReference>
<accession>A0ABD5MCD5</accession>
<dbReference type="EMBL" id="JBGNYA010000001">
    <property type="protein sequence ID" value="MFA1611572.1"/>
    <property type="molecule type" value="Genomic_DNA"/>
</dbReference>
<dbReference type="SUPFAM" id="SSF88723">
    <property type="entry name" value="PIN domain-like"/>
    <property type="match status" value="1"/>
</dbReference>
<proteinExistence type="predicted"/>
<dbReference type="Gene3D" id="3.40.50.1010">
    <property type="entry name" value="5'-nuclease"/>
    <property type="match status" value="1"/>
</dbReference>
<dbReference type="RefSeq" id="WP_372389889.1">
    <property type="nucleotide sequence ID" value="NZ_JBGNYA010000001.1"/>
</dbReference>
<name>A0ABD5MCD5_9EURY</name>
<keyword evidence="2" id="KW-1185">Reference proteome</keyword>
<organism evidence="1 2">
    <name type="scientific">Halobellus rubicundus</name>
    <dbReference type="NCBI Taxonomy" id="2996466"/>
    <lineage>
        <taxon>Archaea</taxon>
        <taxon>Methanobacteriati</taxon>
        <taxon>Methanobacteriota</taxon>
        <taxon>Stenosarchaea group</taxon>
        <taxon>Halobacteria</taxon>
        <taxon>Halobacteriales</taxon>
        <taxon>Haloferacaceae</taxon>
        <taxon>Halobellus</taxon>
    </lineage>
</organism>
<reference evidence="1 2" key="1">
    <citation type="submission" date="2024-08" db="EMBL/GenBank/DDBJ databases">
        <title>Halobellus sp. MBLA0158 whole genome sequence.</title>
        <authorList>
            <person name="Hwang C.Y."/>
            <person name="Cho E.-S."/>
            <person name="Seo M.-J."/>
        </authorList>
    </citation>
    <scope>NUCLEOTIDE SEQUENCE [LARGE SCALE GENOMIC DNA]</scope>
    <source>
        <strain evidence="1 2">MBLA0158</strain>
    </source>
</reference>
<dbReference type="InterPro" id="IPR029060">
    <property type="entry name" value="PIN-like_dom_sf"/>
</dbReference>
<sequence length="134" mass="15054">MYVESDFLFALAKPDDWPKENATAALESDDVYTSLTAYTEFLVYWYDEESGEYTVDIAELIPNLLELVPIRPAEQEDALLVAVSFIEEYGTTPFDSIHAGIAHTNGDTVLSTKQDYDTVGVERVPLDSYRDDSN</sequence>